<dbReference type="SUPFAM" id="SSF82784">
    <property type="entry name" value="OsmC-like"/>
    <property type="match status" value="1"/>
</dbReference>
<protein>
    <submittedName>
        <fullName evidence="2">Uncharacterized protein</fullName>
    </submittedName>
</protein>
<proteinExistence type="predicted"/>
<dbReference type="InterPro" id="IPR015946">
    <property type="entry name" value="KH_dom-like_a/b"/>
</dbReference>
<dbReference type="RefSeq" id="WP_338182386.1">
    <property type="nucleotide sequence ID" value="NZ_JAEKNQ010000059.1"/>
</dbReference>
<feature type="region of interest" description="Disordered" evidence="1">
    <location>
        <begin position="1"/>
        <end position="23"/>
    </location>
</feature>
<sequence>MAESRPVSGQPISPDASDVTQLPEFSDNVRGKLITMSATIRCLEKQLKVATERKFEFYSDEPQYLGGEDNHPQPLTYISAGVGF</sequence>
<organism evidence="2 3">
    <name type="scientific">Candidatus Dormiibacter inghamiae</name>
    <dbReference type="NCBI Taxonomy" id="3127013"/>
    <lineage>
        <taxon>Bacteria</taxon>
        <taxon>Bacillati</taxon>
        <taxon>Candidatus Dormiibacterota</taxon>
        <taxon>Candidatus Dormibacteria</taxon>
        <taxon>Candidatus Dormibacterales</taxon>
        <taxon>Candidatus Dormibacteraceae</taxon>
        <taxon>Candidatus Dormiibacter</taxon>
    </lineage>
</organism>
<dbReference type="Gene3D" id="3.30.300.20">
    <property type="match status" value="1"/>
</dbReference>
<comment type="caution">
    <text evidence="2">The sequence shown here is derived from an EMBL/GenBank/DDBJ whole genome shotgun (WGS) entry which is preliminary data.</text>
</comment>
<name>A0A934KKN4_9BACT</name>
<dbReference type="Proteomes" id="UP000620075">
    <property type="component" value="Unassembled WGS sequence"/>
</dbReference>
<dbReference type="AlphaFoldDB" id="A0A934KKN4"/>
<evidence type="ECO:0000313" key="3">
    <source>
        <dbReference type="Proteomes" id="UP000620075"/>
    </source>
</evidence>
<dbReference type="InterPro" id="IPR036102">
    <property type="entry name" value="OsmC/Ohrsf"/>
</dbReference>
<evidence type="ECO:0000313" key="2">
    <source>
        <dbReference type="EMBL" id="MBJ7604553.1"/>
    </source>
</evidence>
<dbReference type="EMBL" id="JAEKNQ010000059">
    <property type="protein sequence ID" value="MBJ7604553.1"/>
    <property type="molecule type" value="Genomic_DNA"/>
</dbReference>
<gene>
    <name evidence="2" type="ORF">JF888_15465</name>
</gene>
<reference evidence="2 3" key="1">
    <citation type="submission" date="2020-10" db="EMBL/GenBank/DDBJ databases">
        <title>Ca. Dormibacterota MAGs.</title>
        <authorList>
            <person name="Montgomery K."/>
        </authorList>
    </citation>
    <scope>NUCLEOTIDE SEQUENCE [LARGE SCALE GENOMIC DNA]</scope>
    <source>
        <strain evidence="2">SC8811_S16_3</strain>
    </source>
</reference>
<evidence type="ECO:0000256" key="1">
    <source>
        <dbReference type="SAM" id="MobiDB-lite"/>
    </source>
</evidence>
<accession>A0A934KKN4</accession>